<dbReference type="PANTHER" id="PTHR33116:SF78">
    <property type="entry name" value="OS12G0587133 PROTEIN"/>
    <property type="match status" value="1"/>
</dbReference>
<dbReference type="PANTHER" id="PTHR33116">
    <property type="entry name" value="REVERSE TRANSCRIPTASE ZINC-BINDING DOMAIN-CONTAINING PROTEIN-RELATED-RELATED"/>
    <property type="match status" value="1"/>
</dbReference>
<evidence type="ECO:0000313" key="2">
    <source>
        <dbReference type="Proteomes" id="UP001237642"/>
    </source>
</evidence>
<organism evidence="1 2">
    <name type="scientific">Heracleum sosnowskyi</name>
    <dbReference type="NCBI Taxonomy" id="360622"/>
    <lineage>
        <taxon>Eukaryota</taxon>
        <taxon>Viridiplantae</taxon>
        <taxon>Streptophyta</taxon>
        <taxon>Embryophyta</taxon>
        <taxon>Tracheophyta</taxon>
        <taxon>Spermatophyta</taxon>
        <taxon>Magnoliopsida</taxon>
        <taxon>eudicotyledons</taxon>
        <taxon>Gunneridae</taxon>
        <taxon>Pentapetalae</taxon>
        <taxon>asterids</taxon>
        <taxon>campanulids</taxon>
        <taxon>Apiales</taxon>
        <taxon>Apiaceae</taxon>
        <taxon>Apioideae</taxon>
        <taxon>apioid superclade</taxon>
        <taxon>Tordylieae</taxon>
        <taxon>Tordyliinae</taxon>
        <taxon>Heracleum</taxon>
    </lineage>
</organism>
<accession>A0AAD8GLN9</accession>
<dbReference type="SUPFAM" id="SSF56219">
    <property type="entry name" value="DNase I-like"/>
    <property type="match status" value="1"/>
</dbReference>
<dbReference type="Proteomes" id="UP001237642">
    <property type="component" value="Unassembled WGS sequence"/>
</dbReference>
<keyword evidence="2" id="KW-1185">Reference proteome</keyword>
<gene>
    <name evidence="1" type="ORF">POM88_055042</name>
</gene>
<sequence>MKELLRDNKVGLCSILETRVAKTRVGKVFNNMFRHWIWFSNVESCAKNCRIVVGWDPNFFEVMHLFETDQVIHCLVKQKSSGEHFYCSFIYAANDHVPRRDLWHSLEVFKNLVGDFPWVLLGDFNAMLKEEESAGGIIGHSPAISEFCGCISKIEVVDLHSTGMRFTWAGSPQGVGVVRKLDRVLINGAFLQKFRYSKARFLAPKSSDHSPAILEFGNQVGCHRRSSFKFQNFLAYRKKFLDLVRSGWNYTSGRFLMYRVVQKLKRLKPIFRSEAKACGNLCVKVKDLQMSLENIQLALDYDPFNEGLKTEEYLGVPLVTTRLWHADCLPLIDQVKRQIQAWQNNWLTYAGRMQLALSVLMSMQVYWSSVFILPVSVSNAIEKLVRNFIWGGTEMIQGRSKVSCLDTSQKEQKTLVAKSRMLEAKVEELEAACTVDTSLRDFIKSLEHKLILKEEIEACLRNKLAELETKCEAYKLAASKVCVDNEVFKKITGVGIGLDYSDLSKKEGKRPFDPSSSDPKKEIPSILKSSVKPIYKHLVPHLEEETELIARYEIEMEDRQKAQPITPIKQVKINYPRDESRAGIGAKAVKQQGIKEVKAERMKKACYHCKSTEHLSYACKANINVPATHAMPATHTMNNLHQNHAQCGQPNWIFLSIHNHAFINISNSIHLSLLP</sequence>
<comment type="caution">
    <text evidence="1">The sequence shown here is derived from an EMBL/GenBank/DDBJ whole genome shotgun (WGS) entry which is preliminary data.</text>
</comment>
<reference evidence="1" key="1">
    <citation type="submission" date="2023-02" db="EMBL/GenBank/DDBJ databases">
        <title>Genome of toxic invasive species Heracleum sosnowskyi carries increased number of genes despite the absence of recent whole-genome duplications.</title>
        <authorList>
            <person name="Schelkunov M."/>
            <person name="Shtratnikova V."/>
            <person name="Makarenko M."/>
            <person name="Klepikova A."/>
            <person name="Omelchenko D."/>
            <person name="Novikova G."/>
            <person name="Obukhova E."/>
            <person name="Bogdanov V."/>
            <person name="Penin A."/>
            <person name="Logacheva M."/>
        </authorList>
    </citation>
    <scope>NUCLEOTIDE SEQUENCE</scope>
    <source>
        <strain evidence="1">Hsosn_3</strain>
        <tissue evidence="1">Leaf</tissue>
    </source>
</reference>
<protein>
    <submittedName>
        <fullName evidence="1">Uncharacterized protein</fullName>
    </submittedName>
</protein>
<reference evidence="1" key="2">
    <citation type="submission" date="2023-05" db="EMBL/GenBank/DDBJ databases">
        <authorList>
            <person name="Schelkunov M.I."/>
        </authorList>
    </citation>
    <scope>NUCLEOTIDE SEQUENCE</scope>
    <source>
        <strain evidence="1">Hsosn_3</strain>
        <tissue evidence="1">Leaf</tissue>
    </source>
</reference>
<dbReference type="EMBL" id="JAUIZM010000219">
    <property type="protein sequence ID" value="KAK1347352.1"/>
    <property type="molecule type" value="Genomic_DNA"/>
</dbReference>
<dbReference type="InterPro" id="IPR036691">
    <property type="entry name" value="Endo/exonu/phosph_ase_sf"/>
</dbReference>
<dbReference type="Gene3D" id="3.60.10.10">
    <property type="entry name" value="Endonuclease/exonuclease/phosphatase"/>
    <property type="match status" value="1"/>
</dbReference>
<name>A0AAD8GLN9_9APIA</name>
<evidence type="ECO:0000313" key="1">
    <source>
        <dbReference type="EMBL" id="KAK1347352.1"/>
    </source>
</evidence>
<dbReference type="AlphaFoldDB" id="A0AAD8GLN9"/>
<proteinExistence type="predicted"/>